<reference evidence="1 2" key="1">
    <citation type="journal article" date="2019" name="G3 (Bethesda)">
        <title>Sequencing of a Wild Apple (Malus baccata) Genome Unravels the Differences Between Cultivated and Wild Apple Species Regarding Disease Resistance and Cold Tolerance.</title>
        <authorList>
            <person name="Chen X."/>
        </authorList>
    </citation>
    <scope>NUCLEOTIDE SEQUENCE [LARGE SCALE GENOMIC DNA]</scope>
    <source>
        <strain evidence="2">cv. Shandingzi</strain>
        <tissue evidence="1">Leaves</tissue>
    </source>
</reference>
<dbReference type="Proteomes" id="UP000315295">
    <property type="component" value="Unassembled WGS sequence"/>
</dbReference>
<evidence type="ECO:0000313" key="2">
    <source>
        <dbReference type="Proteomes" id="UP000315295"/>
    </source>
</evidence>
<dbReference type="AlphaFoldDB" id="A0A540KNT2"/>
<dbReference type="EMBL" id="VIEB01001067">
    <property type="protein sequence ID" value="TQD75875.1"/>
    <property type="molecule type" value="Genomic_DNA"/>
</dbReference>
<accession>A0A540KNT2</accession>
<protein>
    <submittedName>
        <fullName evidence="1">Uncharacterized protein</fullName>
    </submittedName>
</protein>
<name>A0A540KNT2_MALBA</name>
<keyword evidence="2" id="KW-1185">Reference proteome</keyword>
<sequence length="70" mass="7815">MNGSEGKLGGSKFLEIDMFNEVYVRPGDELVEQLHSIMVEKGQTVFEEVASQLPLKTPIEEVFPLEDAAF</sequence>
<proteinExistence type="predicted"/>
<comment type="caution">
    <text evidence="1">The sequence shown here is derived from an EMBL/GenBank/DDBJ whole genome shotgun (WGS) entry which is preliminary data.</text>
</comment>
<organism evidence="1 2">
    <name type="scientific">Malus baccata</name>
    <name type="common">Siberian crab apple</name>
    <name type="synonym">Pyrus baccata</name>
    <dbReference type="NCBI Taxonomy" id="106549"/>
    <lineage>
        <taxon>Eukaryota</taxon>
        <taxon>Viridiplantae</taxon>
        <taxon>Streptophyta</taxon>
        <taxon>Embryophyta</taxon>
        <taxon>Tracheophyta</taxon>
        <taxon>Spermatophyta</taxon>
        <taxon>Magnoliopsida</taxon>
        <taxon>eudicotyledons</taxon>
        <taxon>Gunneridae</taxon>
        <taxon>Pentapetalae</taxon>
        <taxon>rosids</taxon>
        <taxon>fabids</taxon>
        <taxon>Rosales</taxon>
        <taxon>Rosaceae</taxon>
        <taxon>Amygdaloideae</taxon>
        <taxon>Maleae</taxon>
        <taxon>Malus</taxon>
    </lineage>
</organism>
<gene>
    <name evidence="1" type="ORF">C1H46_038594</name>
</gene>
<evidence type="ECO:0000313" key="1">
    <source>
        <dbReference type="EMBL" id="TQD75875.1"/>
    </source>
</evidence>